<accession>A4S520</accession>
<sequence>MSTARARDAAVVAVRSRGAVDRRRRRDARGRRRGGANANANGNGTTTTTTTIGRGARVVVVGARGGVGQVICAKLHARGYDVVAVSRGRGTEETTTTGPRSVGGVDCRDARSIEASGAFDGDVEAVVCCLGTTAFPSARWRDEDGKFTNGPEATDYVGARNVVEATKKLAPNLKRFVFVSSVGVLRTNVMPFVVLNAFGVLKWKRKGEECVENSGLPYTILRPGRLTDGPYTSYDLNTLLKATSGARRDVQIGGGDDKLLPEATSRLVVAEAACAALVCASAAGRAYELGSTEGGDGPQDDVQKWQKLFDSV</sequence>
<proteinExistence type="predicted"/>
<feature type="compositionally biased region" description="Basic residues" evidence="1">
    <location>
        <begin position="22"/>
        <end position="34"/>
    </location>
</feature>
<dbReference type="eggNOG" id="KOG1203">
    <property type="taxonomic scope" value="Eukaryota"/>
</dbReference>
<organism evidence="3 4">
    <name type="scientific">Ostreococcus lucimarinus (strain CCE9901)</name>
    <dbReference type="NCBI Taxonomy" id="436017"/>
    <lineage>
        <taxon>Eukaryota</taxon>
        <taxon>Viridiplantae</taxon>
        <taxon>Chlorophyta</taxon>
        <taxon>Mamiellophyceae</taxon>
        <taxon>Mamiellales</taxon>
        <taxon>Bathycoccaceae</taxon>
        <taxon>Ostreococcus</taxon>
    </lineage>
</organism>
<dbReference type="SUPFAM" id="SSF51735">
    <property type="entry name" value="NAD(P)-binding Rossmann-fold domains"/>
    <property type="match status" value="1"/>
</dbReference>
<name>A4S520_OSTLU</name>
<dbReference type="GeneID" id="5004479"/>
<dbReference type="InterPro" id="IPR036291">
    <property type="entry name" value="NAD(P)-bd_dom_sf"/>
</dbReference>
<dbReference type="HOGENOM" id="CLU_025711_8_0_1"/>
<feature type="compositionally biased region" description="Low complexity" evidence="1">
    <location>
        <begin position="35"/>
        <end position="50"/>
    </location>
</feature>
<reference evidence="3 4" key="1">
    <citation type="journal article" date="2007" name="Proc. Natl. Acad. Sci. U.S.A.">
        <title>The tiny eukaryote Ostreococcus provides genomic insights into the paradox of plankton speciation.</title>
        <authorList>
            <person name="Palenik B."/>
            <person name="Grimwood J."/>
            <person name="Aerts A."/>
            <person name="Rouze P."/>
            <person name="Salamov A."/>
            <person name="Putnam N."/>
            <person name="Dupont C."/>
            <person name="Jorgensen R."/>
            <person name="Derelle E."/>
            <person name="Rombauts S."/>
            <person name="Zhou K."/>
            <person name="Otillar R."/>
            <person name="Merchant S.S."/>
            <person name="Podell S."/>
            <person name="Gaasterland T."/>
            <person name="Napoli C."/>
            <person name="Gendler K."/>
            <person name="Manuell A."/>
            <person name="Tai V."/>
            <person name="Vallon O."/>
            <person name="Piganeau G."/>
            <person name="Jancek S."/>
            <person name="Heijde M."/>
            <person name="Jabbari K."/>
            <person name="Bowler C."/>
            <person name="Lohr M."/>
            <person name="Robbens S."/>
            <person name="Werner G."/>
            <person name="Dubchak I."/>
            <person name="Pazour G.J."/>
            <person name="Ren Q."/>
            <person name="Paulsen I."/>
            <person name="Delwiche C."/>
            <person name="Schmutz J."/>
            <person name="Rokhsar D."/>
            <person name="Van de Peer Y."/>
            <person name="Moreau H."/>
            <person name="Grigoriev I.V."/>
        </authorList>
    </citation>
    <scope>NUCLEOTIDE SEQUENCE [LARGE SCALE GENOMIC DNA]</scope>
    <source>
        <strain evidence="3 4">CCE9901</strain>
    </source>
</reference>
<dbReference type="RefSeq" id="XP_001420533.1">
    <property type="nucleotide sequence ID" value="XM_001420496.1"/>
</dbReference>
<dbReference type="Pfam" id="PF13460">
    <property type="entry name" value="NAD_binding_10"/>
    <property type="match status" value="1"/>
</dbReference>
<feature type="domain" description="NAD(P)-binding" evidence="2">
    <location>
        <begin position="62"/>
        <end position="250"/>
    </location>
</feature>
<dbReference type="GO" id="GO:0098572">
    <property type="term" value="C:stromal side of plastid thylakoid membrane"/>
    <property type="evidence" value="ECO:0007669"/>
    <property type="project" value="EnsemblPlants"/>
</dbReference>
<dbReference type="PANTHER" id="PTHR15020">
    <property type="entry name" value="FLAVIN REDUCTASE-RELATED"/>
    <property type="match status" value="1"/>
</dbReference>
<gene>
    <name evidence="3" type="ORF">OSTLU_17427</name>
</gene>
<keyword evidence="4" id="KW-1185">Reference proteome</keyword>
<feature type="region of interest" description="Disordered" evidence="1">
    <location>
        <begin position="15"/>
        <end position="50"/>
    </location>
</feature>
<evidence type="ECO:0000313" key="4">
    <source>
        <dbReference type="Proteomes" id="UP000001568"/>
    </source>
</evidence>
<evidence type="ECO:0000259" key="2">
    <source>
        <dbReference type="Pfam" id="PF13460"/>
    </source>
</evidence>
<evidence type="ECO:0000313" key="3">
    <source>
        <dbReference type="EMBL" id="ABO98826.1"/>
    </source>
</evidence>
<dbReference type="OMA" id="THIICCT"/>
<dbReference type="Proteomes" id="UP000001568">
    <property type="component" value="Chromosome 11"/>
</dbReference>
<evidence type="ECO:0000256" key="1">
    <source>
        <dbReference type="SAM" id="MobiDB-lite"/>
    </source>
</evidence>
<dbReference type="InterPro" id="IPR016040">
    <property type="entry name" value="NAD(P)-bd_dom"/>
</dbReference>
<dbReference type="Gene3D" id="3.40.50.720">
    <property type="entry name" value="NAD(P)-binding Rossmann-like Domain"/>
    <property type="match status" value="1"/>
</dbReference>
<protein>
    <recommendedName>
        <fullName evidence="2">NAD(P)-binding domain-containing protein</fullName>
    </recommendedName>
</protein>
<dbReference type="KEGG" id="olu:OSTLU_17427"/>
<dbReference type="OrthoDB" id="419598at2759"/>
<dbReference type="AlphaFoldDB" id="A4S520"/>
<dbReference type="STRING" id="436017.A4S520"/>
<dbReference type="Gramene" id="ABO98826">
    <property type="protein sequence ID" value="ABO98826"/>
    <property type="gene ID" value="OSTLU_17427"/>
</dbReference>
<dbReference type="EMBL" id="CP000591">
    <property type="protein sequence ID" value="ABO98826.1"/>
    <property type="molecule type" value="Genomic_DNA"/>
</dbReference>
<dbReference type="PANTHER" id="PTHR15020:SF50">
    <property type="entry name" value="UPF0659 PROTEIN YMR090W"/>
    <property type="match status" value="1"/>
</dbReference>